<dbReference type="Proteomes" id="UP001248067">
    <property type="component" value="Unassembled WGS sequence"/>
</dbReference>
<evidence type="ECO:0000313" key="2">
    <source>
        <dbReference type="Proteomes" id="UP001248067"/>
    </source>
</evidence>
<keyword evidence="2" id="KW-1185">Reference proteome</keyword>
<comment type="caution">
    <text evidence="1">The sequence shown here is derived from an EMBL/GenBank/DDBJ whole genome shotgun (WGS) entry which is preliminary data.</text>
</comment>
<proteinExistence type="predicted"/>
<organism evidence="1 2">
    <name type="scientific">Burkholderia pseudomultivorans</name>
    <dbReference type="NCBI Taxonomy" id="1207504"/>
    <lineage>
        <taxon>Bacteria</taxon>
        <taxon>Pseudomonadati</taxon>
        <taxon>Pseudomonadota</taxon>
        <taxon>Betaproteobacteria</taxon>
        <taxon>Burkholderiales</taxon>
        <taxon>Burkholderiaceae</taxon>
        <taxon>Burkholderia</taxon>
        <taxon>Burkholderia cepacia complex</taxon>
    </lineage>
</organism>
<protein>
    <submittedName>
        <fullName evidence="1">Uncharacterized protein</fullName>
    </submittedName>
</protein>
<reference evidence="1 2" key="1">
    <citation type="submission" date="2019-06" db="EMBL/GenBank/DDBJ databases">
        <title>Evolution of Burkholderia multivorans in the lungs of Cystic Fibrosis patients.</title>
        <authorList>
            <person name="Moreira L.M."/>
        </authorList>
    </citation>
    <scope>NUCLEOTIDE SEQUENCE [LARGE SCALE GENOMIC DNA]</scope>
    <source>
        <strain evidence="1 2">VC13239</strain>
    </source>
</reference>
<dbReference type="RefSeq" id="WP_175897371.1">
    <property type="nucleotide sequence ID" value="NZ_CADFDQ010000045.1"/>
</dbReference>
<evidence type="ECO:0000313" key="1">
    <source>
        <dbReference type="EMBL" id="MDR8758272.1"/>
    </source>
</evidence>
<name>A0ABU2EEF8_9BURK</name>
<sequence length="124" mass="13779">MVDDPRIVNTISFWQNQELVDALISLPEPQLVEVIALALEAREAKVARPEWQSVKLVLAEAHRFNEKSAVPSPWTLLVLARPEYLDELVDEPCGPSQKGSCCGLEPVRIFVGEAVEQRVIHAPA</sequence>
<gene>
    <name evidence="1" type="ORF">FEQ00_06735</name>
</gene>
<accession>A0ABU2EEF8</accession>
<dbReference type="EMBL" id="VJSY01000096">
    <property type="protein sequence ID" value="MDR8758272.1"/>
    <property type="molecule type" value="Genomic_DNA"/>
</dbReference>